<gene>
    <name evidence="3" type="ORF">EI684_15375</name>
</gene>
<evidence type="ECO:0000256" key="2">
    <source>
        <dbReference type="SAM" id="Phobius"/>
    </source>
</evidence>
<feature type="region of interest" description="Disordered" evidence="1">
    <location>
        <begin position="288"/>
        <end position="323"/>
    </location>
</feature>
<evidence type="ECO:0000313" key="3">
    <source>
        <dbReference type="EMBL" id="RRR69556.1"/>
    </source>
</evidence>
<keyword evidence="2" id="KW-0472">Membrane</keyword>
<feature type="transmembrane region" description="Helical" evidence="2">
    <location>
        <begin position="61"/>
        <end position="84"/>
    </location>
</feature>
<dbReference type="EMBL" id="RSAS01000617">
    <property type="protein sequence ID" value="RRR69556.1"/>
    <property type="molecule type" value="Genomic_DNA"/>
</dbReference>
<comment type="caution">
    <text evidence="3">The sequence shown here is derived from an EMBL/GenBank/DDBJ whole genome shotgun (WGS) entry which is preliminary data.</text>
</comment>
<feature type="transmembrane region" description="Helical" evidence="2">
    <location>
        <begin position="21"/>
        <end position="41"/>
    </location>
</feature>
<keyword evidence="2" id="KW-0812">Transmembrane</keyword>
<proteinExistence type="predicted"/>
<protein>
    <submittedName>
        <fullName evidence="3">Uncharacterized protein</fullName>
    </submittedName>
</protein>
<feature type="region of interest" description="Disordered" evidence="1">
    <location>
        <begin position="91"/>
        <end position="110"/>
    </location>
</feature>
<reference evidence="3 4" key="1">
    <citation type="submission" date="2018-12" db="EMBL/GenBank/DDBJ databases">
        <title>Genome Sequence of Candidatus Viridilinea halotolerans isolated from saline sulfide-rich spring.</title>
        <authorList>
            <person name="Grouzdev D.S."/>
            <person name="Burganskaya E.I."/>
            <person name="Krutkina M.S."/>
            <person name="Sukhacheva M.V."/>
            <person name="Gorlenko V.M."/>
        </authorList>
    </citation>
    <scope>NUCLEOTIDE SEQUENCE [LARGE SCALE GENOMIC DNA]</scope>
    <source>
        <strain evidence="3">Chok-6</strain>
    </source>
</reference>
<keyword evidence="2" id="KW-1133">Transmembrane helix</keyword>
<name>A0A426TVT9_9CHLR</name>
<evidence type="ECO:0000313" key="4">
    <source>
        <dbReference type="Proteomes" id="UP000280307"/>
    </source>
</evidence>
<organism evidence="3 4">
    <name type="scientific">Candidatus Viridilinea halotolerans</name>
    <dbReference type="NCBI Taxonomy" id="2491704"/>
    <lineage>
        <taxon>Bacteria</taxon>
        <taxon>Bacillati</taxon>
        <taxon>Chloroflexota</taxon>
        <taxon>Chloroflexia</taxon>
        <taxon>Chloroflexales</taxon>
        <taxon>Chloroflexineae</taxon>
        <taxon>Oscillochloridaceae</taxon>
        <taxon>Candidatus Viridilinea</taxon>
    </lineage>
</organism>
<accession>A0A426TVT9</accession>
<dbReference type="Proteomes" id="UP000280307">
    <property type="component" value="Unassembled WGS sequence"/>
</dbReference>
<dbReference type="AlphaFoldDB" id="A0A426TVT9"/>
<sequence length="323" mass="35851">MRGPSPRTPSATRGNRTTAHCLLPTAYCLLPTAYYLLPTAHCPLPTAYYLLPTPQRSKEMSYLPIIALMGLGIVVGVMLANYLAERKAKAEEAPVADAPTEQPAATTSSPPAKRRFWFGGKDQNDQIQTFQNWTNAKLEQPELRAWLGSLNNEQLRALIEQLDTFCHQLGFDLAWLTNETLQKNPELEAMALAVVEHYCSACCQAASAQNGFQQFRQLLDLVEQPFNREHKPISQQIYADLVRRDIVPAMAPDLMVATEQARQTAMANAVKDVAATNWPALAESFNTVTSQEDAQGKAKDGWSQRLRNPFRSRETASSSETVA</sequence>
<evidence type="ECO:0000256" key="1">
    <source>
        <dbReference type="SAM" id="MobiDB-lite"/>
    </source>
</evidence>